<keyword evidence="2" id="KW-0238">DNA-binding</keyword>
<dbReference type="NCBIfam" id="NF047400">
    <property type="entry name" value="MazE_PemI_antitoxin"/>
    <property type="match status" value="1"/>
</dbReference>
<evidence type="ECO:0000313" key="3">
    <source>
        <dbReference type="Proteomes" id="UP000542889"/>
    </source>
</evidence>
<proteinExistence type="predicted"/>
<evidence type="ECO:0000313" key="2">
    <source>
        <dbReference type="EMBL" id="NVO89278.1"/>
    </source>
</evidence>
<comment type="caution">
    <text evidence="2">The sequence shown here is derived from an EMBL/GenBank/DDBJ whole genome shotgun (WGS) entry which is preliminary data.</text>
</comment>
<dbReference type="EMBL" id="JABXWP010000023">
    <property type="protein sequence ID" value="NVO89278.1"/>
    <property type="molecule type" value="Genomic_DNA"/>
</dbReference>
<feature type="domain" description="SpoVT-AbrB" evidence="1">
    <location>
        <begin position="6"/>
        <end position="48"/>
    </location>
</feature>
<organism evidence="2 3">
    <name type="scientific">Lacticaseibacillus rhamnosus</name>
    <name type="common">Lactobacillus rhamnosus</name>
    <dbReference type="NCBI Taxonomy" id="47715"/>
    <lineage>
        <taxon>Bacteria</taxon>
        <taxon>Bacillati</taxon>
        <taxon>Bacillota</taxon>
        <taxon>Bacilli</taxon>
        <taxon>Lactobacillales</taxon>
        <taxon>Lactobacillaceae</taxon>
        <taxon>Lacticaseibacillus</taxon>
    </lineage>
</organism>
<dbReference type="GO" id="GO:0003677">
    <property type="term" value="F:DNA binding"/>
    <property type="evidence" value="ECO:0007669"/>
    <property type="project" value="UniProtKB-KW"/>
</dbReference>
<dbReference type="SMART" id="SM00966">
    <property type="entry name" value="SpoVT_AbrB"/>
    <property type="match status" value="1"/>
</dbReference>
<dbReference type="AlphaFoldDB" id="A0A7Y7QJ74"/>
<sequence>MTIKARRVGNSITLTIPKSIKIADGTEFTVEQRDDGGILYLPKHRNPFEGDWYKQQVHQQDITLENEVLPSEWD</sequence>
<name>A0A7Y7QJ74_LACRH</name>
<accession>A0A7Y7QJ74</accession>
<dbReference type="RefSeq" id="WP_003572111.1">
    <property type="nucleotide sequence ID" value="NZ_CP172126.1"/>
</dbReference>
<reference evidence="2 3" key="1">
    <citation type="submission" date="2020-06" db="EMBL/GenBank/DDBJ databases">
        <title>Lactobacillus rhamnosus QC,genome.</title>
        <authorList>
            <person name="Yi H."/>
            <person name="Jin M."/>
        </authorList>
    </citation>
    <scope>NUCLEOTIDE SEQUENCE [LARGE SCALE GENOMIC DNA]</scope>
    <source>
        <strain evidence="2 3">QC</strain>
    </source>
</reference>
<dbReference type="InterPro" id="IPR007159">
    <property type="entry name" value="SpoVT-AbrB_dom"/>
</dbReference>
<gene>
    <name evidence="2" type="ORF">HWN39_12425</name>
</gene>
<dbReference type="Proteomes" id="UP000542889">
    <property type="component" value="Unassembled WGS sequence"/>
</dbReference>
<protein>
    <submittedName>
        <fullName evidence="2">AbrB/MazE/SpoVT family DNA-binding domain-containing protein</fullName>
    </submittedName>
</protein>
<evidence type="ECO:0000259" key="1">
    <source>
        <dbReference type="SMART" id="SM00966"/>
    </source>
</evidence>
<dbReference type="InterPro" id="IPR037914">
    <property type="entry name" value="SpoVT-AbrB_sf"/>
</dbReference>
<dbReference type="SUPFAM" id="SSF89447">
    <property type="entry name" value="AbrB/MazE/MraZ-like"/>
    <property type="match status" value="1"/>
</dbReference>